<gene>
    <name evidence="2" type="ORF">OGX73_19180</name>
</gene>
<dbReference type="InterPro" id="IPR035093">
    <property type="entry name" value="RelE/ParE_toxin_dom_sf"/>
</dbReference>
<dbReference type="Gene3D" id="3.30.2310.20">
    <property type="entry name" value="RelE-like"/>
    <property type="match status" value="1"/>
</dbReference>
<dbReference type="EMBL" id="JAOWIN010000016">
    <property type="protein sequence ID" value="MDI9094735.1"/>
    <property type="molecule type" value="Genomic_DNA"/>
</dbReference>
<dbReference type="GO" id="GO:0006415">
    <property type="term" value="P:translational termination"/>
    <property type="evidence" value="ECO:0007669"/>
    <property type="project" value="TreeGrafter"/>
</dbReference>
<dbReference type="PANTHER" id="PTHR40588:SF1">
    <property type="entry name" value="MRNA INTERFERASE TOXIN YAFQ"/>
    <property type="match status" value="1"/>
</dbReference>
<organism evidence="2 3">
    <name type="scientific">Providencia rettgeri</name>
    <dbReference type="NCBI Taxonomy" id="587"/>
    <lineage>
        <taxon>Bacteria</taxon>
        <taxon>Pseudomonadati</taxon>
        <taxon>Pseudomonadota</taxon>
        <taxon>Gammaproteobacteria</taxon>
        <taxon>Enterobacterales</taxon>
        <taxon>Morganellaceae</taxon>
        <taxon>Providencia</taxon>
    </lineage>
</organism>
<dbReference type="SUPFAM" id="SSF143011">
    <property type="entry name" value="RelE-like"/>
    <property type="match status" value="1"/>
</dbReference>
<reference evidence="2" key="1">
    <citation type="submission" date="2022-10" db="EMBL/GenBank/DDBJ databases">
        <title>Bacterial isolates recovered from the One Health project in Brazil.</title>
        <authorList>
            <person name="Valiatti T.B."/>
            <person name="Santos F."/>
            <person name="Cayo R."/>
            <person name="Gales A.C."/>
        </authorList>
    </citation>
    <scope>NUCLEOTIDE SEQUENCE</scope>
    <source>
        <strain evidence="2">PVR188</strain>
    </source>
</reference>
<proteinExistence type="predicted"/>
<dbReference type="InterPro" id="IPR004386">
    <property type="entry name" value="Toxin_YafQ-like"/>
</dbReference>
<evidence type="ECO:0000313" key="3">
    <source>
        <dbReference type="Proteomes" id="UP001159001"/>
    </source>
</evidence>
<dbReference type="AlphaFoldDB" id="A0AAW6UHB9"/>
<dbReference type="InterPro" id="IPR007712">
    <property type="entry name" value="RelE/ParE_toxin"/>
</dbReference>
<dbReference type="Pfam" id="PF15738">
    <property type="entry name" value="YafQ_toxin"/>
    <property type="match status" value="1"/>
</dbReference>
<dbReference type="GO" id="GO:0004521">
    <property type="term" value="F:RNA endonuclease activity"/>
    <property type="evidence" value="ECO:0007669"/>
    <property type="project" value="TreeGrafter"/>
</dbReference>
<keyword evidence="1" id="KW-1277">Toxin-antitoxin system</keyword>
<dbReference type="NCBIfam" id="TIGR02385">
    <property type="entry name" value="RelE_StbE"/>
    <property type="match status" value="1"/>
</dbReference>
<protein>
    <submittedName>
        <fullName evidence="2">Type II toxin-antitoxin system YafQ family toxin</fullName>
    </submittedName>
</protein>
<dbReference type="PANTHER" id="PTHR40588">
    <property type="entry name" value="MRNA INTERFERASE TOXIN YAFQ"/>
    <property type="match status" value="1"/>
</dbReference>
<evidence type="ECO:0000313" key="2">
    <source>
        <dbReference type="EMBL" id="MDI9094735.1"/>
    </source>
</evidence>
<accession>A0AAW6UHB9</accession>
<sequence length="53" mass="6071">MPKEYLDHELEGHEWQGARELHIGGDFLLVYRLSDKGNLITFVDIGSHSELFG</sequence>
<dbReference type="Proteomes" id="UP001159001">
    <property type="component" value="Unassembled WGS sequence"/>
</dbReference>
<evidence type="ECO:0000256" key="1">
    <source>
        <dbReference type="ARBA" id="ARBA00022649"/>
    </source>
</evidence>
<dbReference type="GO" id="GO:0006402">
    <property type="term" value="P:mRNA catabolic process"/>
    <property type="evidence" value="ECO:0007669"/>
    <property type="project" value="TreeGrafter"/>
</dbReference>
<comment type="caution">
    <text evidence="2">The sequence shown here is derived from an EMBL/GenBank/DDBJ whole genome shotgun (WGS) entry which is preliminary data.</text>
</comment>
<name>A0AAW6UHB9_PRORE</name>